<feature type="region of interest" description="Disordered" evidence="9">
    <location>
        <begin position="1743"/>
        <end position="1837"/>
    </location>
</feature>
<dbReference type="PANTHER" id="PTHR12601:SF17">
    <property type="entry name" value="PROTEIN REDUCED CHLOROPLAST COVERAGE 1"/>
    <property type="match status" value="1"/>
</dbReference>
<feature type="domain" description="Tify" evidence="12">
    <location>
        <begin position="1834"/>
        <end position="1869"/>
    </location>
</feature>
<evidence type="ECO:0000259" key="11">
    <source>
        <dbReference type="PROSITE" id="PS51017"/>
    </source>
</evidence>
<feature type="region of interest" description="Disordered" evidence="9">
    <location>
        <begin position="1166"/>
        <end position="1245"/>
    </location>
</feature>
<dbReference type="PROSITE" id="PS51823">
    <property type="entry name" value="CLU"/>
    <property type="match status" value="1"/>
</dbReference>
<feature type="compositionally biased region" description="Acidic residues" evidence="9">
    <location>
        <begin position="1745"/>
        <end position="1766"/>
    </location>
</feature>
<keyword evidence="7" id="KW-0802">TPR repeat</keyword>
<dbReference type="InterPro" id="IPR010399">
    <property type="entry name" value="Tify_dom"/>
</dbReference>
<feature type="region of interest" description="Disordered" evidence="9">
    <location>
        <begin position="2052"/>
        <end position="2075"/>
    </location>
</feature>
<dbReference type="PANTHER" id="PTHR12601">
    <property type="entry name" value="EUKARYOTIC TRANSLATION INITIATION FACTOR 3 SUBUNIT EIF-3"/>
    <property type="match status" value="1"/>
</dbReference>
<evidence type="ECO:0000256" key="5">
    <source>
        <dbReference type="ARBA" id="ARBA00023242"/>
    </source>
</evidence>
<comment type="function">
    <text evidence="1">Transcriptional activator that specifically binds 5'-GATA-3' or 5'-GAT-3' motifs within gene promoters.</text>
</comment>
<feature type="compositionally biased region" description="Basic residues" evidence="9">
    <location>
        <begin position="1174"/>
        <end position="1183"/>
    </location>
</feature>
<feature type="domain" description="CCT" evidence="11">
    <location>
        <begin position="1902"/>
        <end position="1944"/>
    </location>
</feature>
<feature type="compositionally biased region" description="Basic and acidic residues" evidence="9">
    <location>
        <begin position="652"/>
        <end position="669"/>
    </location>
</feature>
<dbReference type="Pfam" id="PF06200">
    <property type="entry name" value="tify"/>
    <property type="match status" value="1"/>
</dbReference>
<dbReference type="Gene3D" id="3.30.50.10">
    <property type="entry name" value="Erythroid Transcription Factor GATA-1, subunit A"/>
    <property type="match status" value="1"/>
</dbReference>
<dbReference type="Gene3D" id="1.25.40.10">
    <property type="entry name" value="Tetratricopeptide repeat domain"/>
    <property type="match status" value="1"/>
</dbReference>
<keyword evidence="15" id="KW-1185">Reference proteome</keyword>
<evidence type="ECO:0000256" key="2">
    <source>
        <dbReference type="ARBA" id="ARBA00004123"/>
    </source>
</evidence>
<dbReference type="Pfam" id="PF00320">
    <property type="entry name" value="GATA"/>
    <property type="match status" value="1"/>
</dbReference>
<dbReference type="Pfam" id="PF15044">
    <property type="entry name" value="CLU_N"/>
    <property type="match status" value="1"/>
</dbReference>
<evidence type="ECO:0000256" key="7">
    <source>
        <dbReference type="PROSITE-ProRule" id="PRU00339"/>
    </source>
</evidence>
<feature type="region of interest" description="Disordered" evidence="9">
    <location>
        <begin position="1503"/>
        <end position="1580"/>
    </location>
</feature>
<feature type="compositionally biased region" description="Basic and acidic residues" evidence="9">
    <location>
        <begin position="1534"/>
        <end position="1550"/>
    </location>
</feature>
<dbReference type="InterPro" id="IPR033646">
    <property type="entry name" value="CLU-central"/>
</dbReference>
<dbReference type="InterPro" id="IPR027523">
    <property type="entry name" value="CLU_prot"/>
</dbReference>
<dbReference type="Pfam" id="PF06203">
    <property type="entry name" value="CCT"/>
    <property type="match status" value="1"/>
</dbReference>
<feature type="repeat" description="TPR" evidence="7">
    <location>
        <begin position="945"/>
        <end position="978"/>
    </location>
</feature>
<keyword evidence="6" id="KW-0479">Metal-binding</keyword>
<dbReference type="InterPro" id="IPR010402">
    <property type="entry name" value="CCT_domain"/>
</dbReference>
<comment type="subcellular location">
    <subcellularLocation>
        <location evidence="2 8">Nucleus</location>
    </subcellularLocation>
</comment>
<organism evidence="14 15">
    <name type="scientific">Sphagnum jensenii</name>
    <dbReference type="NCBI Taxonomy" id="128206"/>
    <lineage>
        <taxon>Eukaryota</taxon>
        <taxon>Viridiplantae</taxon>
        <taxon>Streptophyta</taxon>
        <taxon>Embryophyta</taxon>
        <taxon>Bryophyta</taxon>
        <taxon>Sphagnophytina</taxon>
        <taxon>Sphagnopsida</taxon>
        <taxon>Sphagnales</taxon>
        <taxon>Sphagnaceae</taxon>
        <taxon>Sphagnum</taxon>
    </lineage>
</organism>
<feature type="region of interest" description="Disordered" evidence="9">
    <location>
        <begin position="613"/>
        <end position="670"/>
    </location>
</feature>
<dbReference type="EMBL" id="OZ023712">
    <property type="protein sequence ID" value="CAK9860912.1"/>
    <property type="molecule type" value="Genomic_DNA"/>
</dbReference>
<dbReference type="InterPro" id="IPR011990">
    <property type="entry name" value="TPR-like_helical_dom_sf"/>
</dbReference>
<keyword evidence="6" id="KW-0863">Zinc-finger</keyword>
<proteinExistence type="inferred from homology"/>
<dbReference type="CDD" id="cd15466">
    <property type="entry name" value="CLU-central"/>
    <property type="match status" value="1"/>
</dbReference>
<accession>A0ABP1AEP5</accession>
<evidence type="ECO:0000256" key="6">
    <source>
        <dbReference type="PROSITE-ProRule" id="PRU00094"/>
    </source>
</evidence>
<feature type="compositionally biased region" description="Polar residues" evidence="9">
    <location>
        <begin position="1565"/>
        <end position="1576"/>
    </location>
</feature>
<dbReference type="SMART" id="SM00401">
    <property type="entry name" value="ZnF_GATA"/>
    <property type="match status" value="1"/>
</dbReference>
<feature type="compositionally biased region" description="Polar residues" evidence="9">
    <location>
        <begin position="2057"/>
        <end position="2067"/>
    </location>
</feature>
<evidence type="ECO:0000259" key="13">
    <source>
        <dbReference type="PROSITE" id="PS51823"/>
    </source>
</evidence>
<dbReference type="PROSITE" id="PS51320">
    <property type="entry name" value="TIFY"/>
    <property type="match status" value="1"/>
</dbReference>
<dbReference type="Proteomes" id="UP001497522">
    <property type="component" value="Chromosome 11"/>
</dbReference>
<feature type="compositionally biased region" description="Low complexity" evidence="9">
    <location>
        <begin position="1184"/>
        <end position="1197"/>
    </location>
</feature>
<evidence type="ECO:0000256" key="4">
    <source>
        <dbReference type="ARBA" id="ARBA00022490"/>
    </source>
</evidence>
<dbReference type="PROSITE" id="PS00344">
    <property type="entry name" value="GATA_ZN_FINGER_1"/>
    <property type="match status" value="1"/>
</dbReference>
<dbReference type="SUPFAM" id="SSF48452">
    <property type="entry name" value="TPR-like"/>
    <property type="match status" value="2"/>
</dbReference>
<dbReference type="InterPro" id="IPR028275">
    <property type="entry name" value="CLU_N"/>
</dbReference>
<dbReference type="CDD" id="cd00202">
    <property type="entry name" value="ZnF_GATA"/>
    <property type="match status" value="1"/>
</dbReference>
<name>A0ABP1AEP5_9BRYO</name>
<evidence type="ECO:0000256" key="1">
    <source>
        <dbReference type="ARBA" id="ARBA00002206"/>
    </source>
</evidence>
<sequence>MAPRAGRAKAHKSKGEKKKKEEKIFPAVLDIAVLLPDDNNNQVILKGITTDRILDVRRLLAAHVETCHLTNISFQHEVRGSRLRDSLEVAGLKPCTLTLQQEDYTEPLAIAHVRRLLDIVACTTFFGPSGKQLEQPKQPVSSSSKVAKSGVVTKATTTERGVFKGKPEAAAAMAAAKEATEKGDMTGMCPPSKLGQFYEFLSFSHLTPPIQFLRCSQKQSPKQEGDLFTFVVKLCNGKLVTITACEKGFYSSSRPSIHSHSLVTLLSRLSKAFADAYDELMKGFSERNKFGNLPYGFRANTWVVPPAAAERPSVFPSLPVEDVTWGGDGGGQAGRRDAQSGLIRRPWAHEFSLLAAMPCATSEERQIRDHKAFLLHNMFVDVAVTQASEVIQHVDIRVSQKEPSAGGGNSAATDLHVEKRGNLKFTVHRDIGDASKKLEVKIDASQALGLSPHQLAVKNLLKGVTADESTTVHDSATLGVVIVRHKGYTVLVEAVSSDVDAGELPSEVVVEDQIEGGANALNVNSLRTLLHRSSTNGQAHSSSAAEELEIAEAQIHAVLEESLARLDEEHDTPEALYIRWELGACWVQHLQTQAGGTENEKDGLKKTEKVLEHGSSTVSEKNLSARTGLPTLKPLKKKELDSSLKASGSQSGKEDSQNPENQSKEDEHTAPVAQPSLMAHLSESTFMRLKDSGTGLHSKTIKELMDGVQQYYTDNALPKLVADFASLELSPVDGRTLTDFMHTRGLQMRSLGQVAKLAAKLPHVQSLCVHEMVVRAFKHVLQAVVASCKNAADLPLNIAAALNVMLGTSLLEEDLEKRPSSSKYLIWRWVETFVNKRFGWKLAGEVISSELRKYAILRGLCHKVGIEIAPCDYDLDTPTPFRTGDIISMIPVYKQVACSSADGRTLLESSKTALDKGKLEDAVTYGTKALAKLVAVCGPYHRMTAGAYSLLAVVLYHTGDFNQATIYQQKALDINERELGLDHPDTMKSYGDLAVFYYRLQHTELALKYVNRALYLLHLICGPSHPNTAATYINIAMMEEGLGNVHIALRYLHEALKCNERLLGADHIQTAASYHAIAIALSLMEAYSLSVQHEQTTLQILQAKLGPDDLRTQDAAAWLEYFDSKAIEQQEAARTGAPKPDPSIASKGHLSVSDLLEYINTEAGEKGKELENKRKPRHLKSKGKGQSQASSTSSSRHSTTDDFAEALTVVVSDEERSASDSSDPLPRRDILPTVLPEPIVPPSPQESISPIVTSVEAKLGHGKQSVVEITEEEEEEGWQEAVSRSRSFGGGNRRLAHKGATVVPYNTEGQAAHSGGHHRQSGAVLRERGSAPGTGGSANQLLRRRTSSAYGPIVGTLSPQSTASSSLAENPMGGSSSTVFGKTAGTFTSGGSAPSYKEVALAPWGSFSRLAVTTDRIQQDSFSTTEQESSFSEKLKQDMTANIEKETTIPVEQLQQEELIPVDKESSELVEGQKNKMLAAKEDSPQLSRVSSDLVISNVLSSSSSSASLSAEGRDSSWDGSLQPPTSPKIPSYGHERTGAGVDSEKREEDSSSAEPVVIHEAPVSPSTPDSSSKLLSATAPPFSPTSLGSINQPSAVTSTVTVTALRDRKVLRQSGPPPHLPPASPPPLPQVHRTIAATPFHRPVPHLALFPQPSFLAPYLPGSHFMTPHPGLPIHPLMSPPPPNYFRPPFMMEGPQMPLLGGAELQLQVDYLHDGTEKGEGEYDFNQHGEELIGPMEAVVGPTEEQELEDENDSESDASEEDDEVDQLKAQADSDRGHGQHVNNGHGMHHGQENGAVTHEHDDDPGDEEGLDEAVMHSDGGPEEGPPEALSVRSQRSTQLTLSYQSEVYVFDTVPPEKVQAVLLLLGGREIPPGTSGANMSYHHHHKGLSELPARMDMPHRLASLTRFREKRKERCFDKKIRYTVRAEVAQRMQRKKGQFASARALGGEAGAVANWDGTAVPAQGAGPVGMQAEVMCVHCGIGEKLTPMMRRGPSGPRTLCNACGLMWANKGLLRDLSKNIPASLVTQQPQILQQEIIQQQQEQISTLQQVLDGSPQPNELQQGNQDARHEKDK</sequence>
<protein>
    <submittedName>
        <fullName evidence="14">Uncharacterized protein</fullName>
    </submittedName>
</protein>
<evidence type="ECO:0000256" key="9">
    <source>
        <dbReference type="SAM" id="MobiDB-lite"/>
    </source>
</evidence>
<keyword evidence="5 8" id="KW-0539">Nucleus</keyword>
<feature type="compositionally biased region" description="Polar residues" evidence="9">
    <location>
        <begin position="1357"/>
        <end position="1374"/>
    </location>
</feature>
<keyword evidence="4" id="KW-0963">Cytoplasm</keyword>
<feature type="compositionally biased region" description="Acidic residues" evidence="9">
    <location>
        <begin position="1804"/>
        <end position="1813"/>
    </location>
</feature>
<dbReference type="SMART" id="SM00979">
    <property type="entry name" value="TIFY"/>
    <property type="match status" value="1"/>
</dbReference>
<feature type="domain" description="GATA-type" evidence="10">
    <location>
        <begin position="1972"/>
        <end position="2030"/>
    </location>
</feature>
<feature type="region of interest" description="Disordered" evidence="9">
    <location>
        <begin position="1353"/>
        <end position="1374"/>
    </location>
</feature>
<dbReference type="InterPro" id="IPR013088">
    <property type="entry name" value="Znf_NHR/GATA"/>
</dbReference>
<dbReference type="InterPro" id="IPR000679">
    <property type="entry name" value="Znf_GATA"/>
</dbReference>
<evidence type="ECO:0000259" key="10">
    <source>
        <dbReference type="PROSITE" id="PS50114"/>
    </source>
</evidence>
<evidence type="ECO:0000313" key="15">
    <source>
        <dbReference type="Proteomes" id="UP001497522"/>
    </source>
</evidence>
<feature type="domain" description="Clu" evidence="13">
    <location>
        <begin position="321"/>
        <end position="601"/>
    </location>
</feature>
<dbReference type="InterPro" id="IPR019734">
    <property type="entry name" value="TPR_rpt"/>
</dbReference>
<dbReference type="Pfam" id="PF12807">
    <property type="entry name" value="eIF3_p135"/>
    <property type="match status" value="1"/>
</dbReference>
<feature type="region of interest" description="Disordered" evidence="9">
    <location>
        <begin position="1272"/>
        <end position="1294"/>
    </location>
</feature>
<gene>
    <name evidence="14" type="ORF">CSSPJE1EN2_LOCUS3907</name>
</gene>
<dbReference type="SUPFAM" id="SSF57716">
    <property type="entry name" value="Glucocorticoid receptor-like (DNA-binding domain)"/>
    <property type="match status" value="1"/>
</dbReference>
<dbReference type="SMART" id="SM00028">
    <property type="entry name" value="TPR"/>
    <property type="match status" value="3"/>
</dbReference>
<evidence type="ECO:0000259" key="12">
    <source>
        <dbReference type="PROSITE" id="PS51320"/>
    </source>
</evidence>
<dbReference type="PROSITE" id="PS51017">
    <property type="entry name" value="CCT"/>
    <property type="match status" value="1"/>
</dbReference>
<dbReference type="InterPro" id="IPR025697">
    <property type="entry name" value="CLU_dom"/>
</dbReference>
<reference evidence="14" key="1">
    <citation type="submission" date="2024-03" db="EMBL/GenBank/DDBJ databases">
        <authorList>
            <consortium name="ELIXIR-Norway"/>
            <consortium name="Elixir Norway"/>
        </authorList>
    </citation>
    <scope>NUCLEOTIDE SEQUENCE</scope>
</reference>
<evidence type="ECO:0000313" key="14">
    <source>
        <dbReference type="EMBL" id="CAK9860912.1"/>
    </source>
</evidence>
<comment type="similarity">
    <text evidence="3">Belongs to the type IV zinc-finger family. Class C subfamily.</text>
</comment>
<dbReference type="PROSITE" id="PS50114">
    <property type="entry name" value="GATA_ZN_FINGER_2"/>
    <property type="match status" value="1"/>
</dbReference>
<evidence type="ECO:0000256" key="3">
    <source>
        <dbReference type="ARBA" id="ARBA00007722"/>
    </source>
</evidence>
<feature type="compositionally biased region" description="Polar residues" evidence="9">
    <location>
        <begin position="614"/>
        <end position="625"/>
    </location>
</feature>
<keyword evidence="6" id="KW-0862">Zinc</keyword>
<dbReference type="Pfam" id="PF13424">
    <property type="entry name" value="TPR_12"/>
    <property type="match status" value="2"/>
</dbReference>
<dbReference type="PROSITE" id="PS50005">
    <property type="entry name" value="TPR"/>
    <property type="match status" value="1"/>
</dbReference>
<evidence type="ECO:0000256" key="8">
    <source>
        <dbReference type="PROSITE-ProRule" id="PRU00357"/>
    </source>
</evidence>